<evidence type="ECO:0000313" key="2">
    <source>
        <dbReference type="EMBL" id="GER32912.1"/>
    </source>
</evidence>
<evidence type="ECO:0000256" key="1">
    <source>
        <dbReference type="SAM" id="MobiDB-lite"/>
    </source>
</evidence>
<dbReference type="AlphaFoldDB" id="A0A5A7PJX0"/>
<accession>A0A5A7PJX0</accession>
<dbReference type="EMBL" id="BKCP01004650">
    <property type="protein sequence ID" value="GER32912.1"/>
    <property type="molecule type" value="Genomic_DNA"/>
</dbReference>
<protein>
    <submittedName>
        <fullName evidence="2">Carboxyl-terminal domain (Ctd) phosphatase-like2</fullName>
    </submittedName>
</protein>
<name>A0A5A7PJX0_STRAF</name>
<sequence>MPTMASGGTDIAHSIRTGDGHTGGGRDGHGSSHAFIAAGFSLQMSGSKPDQPGSGGVPNDDGVIQNDTPVVVMAAEVVSAAVAVVAGVLLPKQTFPPPPCKLGPPQMRDLAPSIVLSVD</sequence>
<comment type="caution">
    <text evidence="2">The sequence shown here is derived from an EMBL/GenBank/DDBJ whole genome shotgun (WGS) entry which is preliminary data.</text>
</comment>
<feature type="region of interest" description="Disordered" evidence="1">
    <location>
        <begin position="1"/>
        <end position="63"/>
    </location>
</feature>
<feature type="compositionally biased region" description="Basic and acidic residues" evidence="1">
    <location>
        <begin position="16"/>
        <end position="30"/>
    </location>
</feature>
<dbReference type="Proteomes" id="UP000325081">
    <property type="component" value="Unassembled WGS sequence"/>
</dbReference>
<proteinExistence type="predicted"/>
<reference evidence="3" key="1">
    <citation type="journal article" date="2019" name="Curr. Biol.">
        <title>Genome Sequence of Striga asiatica Provides Insight into the Evolution of Plant Parasitism.</title>
        <authorList>
            <person name="Yoshida S."/>
            <person name="Kim S."/>
            <person name="Wafula E.K."/>
            <person name="Tanskanen J."/>
            <person name="Kim Y.M."/>
            <person name="Honaas L."/>
            <person name="Yang Z."/>
            <person name="Spallek T."/>
            <person name="Conn C.E."/>
            <person name="Ichihashi Y."/>
            <person name="Cheong K."/>
            <person name="Cui S."/>
            <person name="Der J.P."/>
            <person name="Gundlach H."/>
            <person name="Jiao Y."/>
            <person name="Hori C."/>
            <person name="Ishida J.K."/>
            <person name="Kasahara H."/>
            <person name="Kiba T."/>
            <person name="Kim M.S."/>
            <person name="Koo N."/>
            <person name="Laohavisit A."/>
            <person name="Lee Y.H."/>
            <person name="Lumba S."/>
            <person name="McCourt P."/>
            <person name="Mortimer J.C."/>
            <person name="Mutuku J.M."/>
            <person name="Nomura T."/>
            <person name="Sasaki-Sekimoto Y."/>
            <person name="Seto Y."/>
            <person name="Wang Y."/>
            <person name="Wakatake T."/>
            <person name="Sakakibara H."/>
            <person name="Demura T."/>
            <person name="Yamaguchi S."/>
            <person name="Yoneyama K."/>
            <person name="Manabe R.I."/>
            <person name="Nelson D.C."/>
            <person name="Schulman A.H."/>
            <person name="Timko M.P."/>
            <person name="dePamphilis C.W."/>
            <person name="Choi D."/>
            <person name="Shirasu K."/>
        </authorList>
    </citation>
    <scope>NUCLEOTIDE SEQUENCE [LARGE SCALE GENOMIC DNA]</scope>
    <source>
        <strain evidence="3">cv. UVA1</strain>
    </source>
</reference>
<keyword evidence="3" id="KW-1185">Reference proteome</keyword>
<evidence type="ECO:0000313" key="3">
    <source>
        <dbReference type="Proteomes" id="UP000325081"/>
    </source>
</evidence>
<gene>
    <name evidence="2" type="ORF">STAS_09021</name>
</gene>
<organism evidence="2 3">
    <name type="scientific">Striga asiatica</name>
    <name type="common">Asiatic witchweed</name>
    <name type="synonym">Buchnera asiatica</name>
    <dbReference type="NCBI Taxonomy" id="4170"/>
    <lineage>
        <taxon>Eukaryota</taxon>
        <taxon>Viridiplantae</taxon>
        <taxon>Streptophyta</taxon>
        <taxon>Embryophyta</taxon>
        <taxon>Tracheophyta</taxon>
        <taxon>Spermatophyta</taxon>
        <taxon>Magnoliopsida</taxon>
        <taxon>eudicotyledons</taxon>
        <taxon>Gunneridae</taxon>
        <taxon>Pentapetalae</taxon>
        <taxon>asterids</taxon>
        <taxon>lamiids</taxon>
        <taxon>Lamiales</taxon>
        <taxon>Orobanchaceae</taxon>
        <taxon>Buchnereae</taxon>
        <taxon>Striga</taxon>
    </lineage>
</organism>